<proteinExistence type="predicted"/>
<sequence length="21" mass="2620">MYFCIKPLCDRCRGGWHYRQS</sequence>
<dbReference type="AlphaFoldDB" id="A0A0E9SSG1"/>
<name>A0A0E9SSG1_ANGAN</name>
<protein>
    <submittedName>
        <fullName evidence="1">Uncharacterized protein</fullName>
    </submittedName>
</protein>
<organism evidence="1">
    <name type="scientific">Anguilla anguilla</name>
    <name type="common">European freshwater eel</name>
    <name type="synonym">Muraena anguilla</name>
    <dbReference type="NCBI Taxonomy" id="7936"/>
    <lineage>
        <taxon>Eukaryota</taxon>
        <taxon>Metazoa</taxon>
        <taxon>Chordata</taxon>
        <taxon>Craniata</taxon>
        <taxon>Vertebrata</taxon>
        <taxon>Euteleostomi</taxon>
        <taxon>Actinopterygii</taxon>
        <taxon>Neopterygii</taxon>
        <taxon>Teleostei</taxon>
        <taxon>Anguilliformes</taxon>
        <taxon>Anguillidae</taxon>
        <taxon>Anguilla</taxon>
    </lineage>
</organism>
<accession>A0A0E9SSG1</accession>
<dbReference type="EMBL" id="GBXM01065114">
    <property type="protein sequence ID" value="JAH43463.1"/>
    <property type="molecule type" value="Transcribed_RNA"/>
</dbReference>
<reference evidence="1" key="1">
    <citation type="submission" date="2014-11" db="EMBL/GenBank/DDBJ databases">
        <authorList>
            <person name="Amaro Gonzalez C."/>
        </authorList>
    </citation>
    <scope>NUCLEOTIDE SEQUENCE</scope>
</reference>
<evidence type="ECO:0000313" key="1">
    <source>
        <dbReference type="EMBL" id="JAH43463.1"/>
    </source>
</evidence>
<reference evidence="1" key="2">
    <citation type="journal article" date="2015" name="Fish Shellfish Immunol.">
        <title>Early steps in the European eel (Anguilla anguilla)-Vibrio vulnificus interaction in the gills: Role of the RtxA13 toxin.</title>
        <authorList>
            <person name="Callol A."/>
            <person name="Pajuelo D."/>
            <person name="Ebbesson L."/>
            <person name="Teles M."/>
            <person name="MacKenzie S."/>
            <person name="Amaro C."/>
        </authorList>
    </citation>
    <scope>NUCLEOTIDE SEQUENCE</scope>
</reference>